<keyword evidence="2" id="KW-1185">Reference proteome</keyword>
<evidence type="ECO:0000313" key="2">
    <source>
        <dbReference type="Proteomes" id="UP001295740"/>
    </source>
</evidence>
<dbReference type="InterPro" id="IPR008972">
    <property type="entry name" value="Cupredoxin"/>
</dbReference>
<reference evidence="1" key="1">
    <citation type="submission" date="2023-10" db="EMBL/GenBank/DDBJ databases">
        <authorList>
            <person name="Hackl T."/>
        </authorList>
    </citation>
    <scope>NUCLEOTIDE SEQUENCE</scope>
</reference>
<dbReference type="SUPFAM" id="SSF49503">
    <property type="entry name" value="Cupredoxins"/>
    <property type="match status" value="1"/>
</dbReference>
<proteinExistence type="predicted"/>
<protein>
    <submittedName>
        <fullName evidence="1">Uu.00g093160.m01.CDS01</fullName>
    </submittedName>
</protein>
<sequence>MCEGDKAIWYAYSYGSDSHVFHMHGNNFRYNGDYMAAKNLNDGNMFTLYMPAGLRDVWQVLCHVAGHLST</sequence>
<dbReference type="Gene3D" id="2.60.40.420">
    <property type="entry name" value="Cupredoxins - blue copper proteins"/>
    <property type="match status" value="1"/>
</dbReference>
<gene>
    <name evidence="1" type="ORF">KHLLAP_LOCUS8598</name>
</gene>
<dbReference type="Proteomes" id="UP001295740">
    <property type="component" value="Unassembled WGS sequence"/>
</dbReference>
<organism evidence="1 2">
    <name type="scientific">Anthostomella pinea</name>
    <dbReference type="NCBI Taxonomy" id="933095"/>
    <lineage>
        <taxon>Eukaryota</taxon>
        <taxon>Fungi</taxon>
        <taxon>Dikarya</taxon>
        <taxon>Ascomycota</taxon>
        <taxon>Pezizomycotina</taxon>
        <taxon>Sordariomycetes</taxon>
        <taxon>Xylariomycetidae</taxon>
        <taxon>Xylariales</taxon>
        <taxon>Xylariaceae</taxon>
        <taxon>Anthostomella</taxon>
    </lineage>
</organism>
<evidence type="ECO:0000313" key="1">
    <source>
        <dbReference type="EMBL" id="CAJ2508130.1"/>
    </source>
</evidence>
<accession>A0AAI8YKI8</accession>
<comment type="caution">
    <text evidence="1">The sequence shown here is derived from an EMBL/GenBank/DDBJ whole genome shotgun (WGS) entry which is preliminary data.</text>
</comment>
<name>A0AAI8YKI8_9PEZI</name>
<dbReference type="EMBL" id="CAUWAG010000010">
    <property type="protein sequence ID" value="CAJ2508130.1"/>
    <property type="molecule type" value="Genomic_DNA"/>
</dbReference>
<dbReference type="AlphaFoldDB" id="A0AAI8YKI8"/>